<dbReference type="OrthoDB" id="1073746at2"/>
<dbReference type="InterPro" id="IPR011128">
    <property type="entry name" value="G3P_DH_NAD-dep_N"/>
</dbReference>
<evidence type="ECO:0000313" key="5">
    <source>
        <dbReference type="Proteomes" id="UP000293846"/>
    </source>
</evidence>
<feature type="domain" description="Opine dehydrogenase" evidence="3">
    <location>
        <begin position="183"/>
        <end position="326"/>
    </location>
</feature>
<dbReference type="GO" id="GO:0051287">
    <property type="term" value="F:NAD binding"/>
    <property type="evidence" value="ECO:0007669"/>
    <property type="project" value="InterPro"/>
</dbReference>
<dbReference type="GO" id="GO:0016616">
    <property type="term" value="F:oxidoreductase activity, acting on the CH-OH group of donors, NAD or NADP as acceptor"/>
    <property type="evidence" value="ECO:0007669"/>
    <property type="project" value="InterPro"/>
</dbReference>
<dbReference type="RefSeq" id="WP_131235637.1">
    <property type="nucleotide sequence ID" value="NZ_SJTH01000001.1"/>
</dbReference>
<dbReference type="PANTHER" id="PTHR38015:SF1">
    <property type="entry name" value="OPINE DEHYDROGENASE DOMAIN-CONTAINING PROTEIN"/>
    <property type="match status" value="1"/>
</dbReference>
<keyword evidence="5" id="KW-1185">Reference proteome</keyword>
<evidence type="ECO:0000259" key="2">
    <source>
        <dbReference type="Pfam" id="PF01210"/>
    </source>
</evidence>
<dbReference type="InterPro" id="IPR013328">
    <property type="entry name" value="6PGD_dom2"/>
</dbReference>
<dbReference type="Proteomes" id="UP000293846">
    <property type="component" value="Unassembled WGS sequence"/>
</dbReference>
<name>A0A4R1B706_9BACI</name>
<comment type="caution">
    <text evidence="4">The sequence shown here is derived from an EMBL/GenBank/DDBJ whole genome shotgun (WGS) entry which is preliminary data.</text>
</comment>
<dbReference type="SUPFAM" id="SSF51735">
    <property type="entry name" value="NAD(P)-binding Rossmann-fold domains"/>
    <property type="match status" value="1"/>
</dbReference>
<reference evidence="4 5" key="1">
    <citation type="submission" date="2019-03" db="EMBL/GenBank/DDBJ databases">
        <authorList>
            <person name="Jensen L."/>
            <person name="Storgaard J."/>
            <person name="Sulaj E."/>
            <person name="Schramm A."/>
            <person name="Marshall I.P.G."/>
        </authorList>
    </citation>
    <scope>NUCLEOTIDE SEQUENCE [LARGE SCALE GENOMIC DNA]</scope>
    <source>
        <strain evidence="4 5">2017H2G3</strain>
    </source>
</reference>
<sequence>MNITIIGAGNGGLAFGATLIKQGMSVNLFDKFPTILVPIIENNNSVTLDQDGRKETLQFSSVTDNLEEAIRASKYIFVVTPAFAHKEIAAELAKCIKKDQVIILNPGRTGGALAVKKILEEKGKSGVVVAETETLLYACRKTNATDVCIYGVKDKVGVASLPANAINKIINDLSIYFPSLFPYPNVLFTSLNNIGAIFHPTPFLLNIGKIESKESFKYYHEGISPFIASFLEKLDEERLSIAKIFGVQLPAAKEWVEKSYGLTGNSLYDAIQSNLNYKDIFAPLDINSRYVLEDIPMSLVPLAELARVGSIETPYMNTIIDLASALYKRDFRKEGRSLEEMGLVESIESIQRLANNHFSII</sequence>
<evidence type="ECO:0008006" key="6">
    <source>
        <dbReference type="Google" id="ProtNLM"/>
    </source>
</evidence>
<dbReference type="InterPro" id="IPR051729">
    <property type="entry name" value="Opine/Lysopine_DH"/>
</dbReference>
<dbReference type="InterPro" id="IPR008927">
    <property type="entry name" value="6-PGluconate_DH-like_C_sf"/>
</dbReference>
<dbReference type="PANTHER" id="PTHR38015">
    <property type="entry name" value="BLR6086 PROTEIN"/>
    <property type="match status" value="1"/>
</dbReference>
<dbReference type="Gene3D" id="3.40.50.720">
    <property type="entry name" value="NAD(P)-binding Rossmann-like Domain"/>
    <property type="match status" value="1"/>
</dbReference>
<protein>
    <recommendedName>
        <fullName evidence="6">NAD/NADP octopine/nopaline dehydrogenase</fullName>
    </recommendedName>
</protein>
<proteinExistence type="predicted"/>
<dbReference type="InterPro" id="IPR003421">
    <property type="entry name" value="Opine_DH"/>
</dbReference>
<dbReference type="GO" id="GO:0046168">
    <property type="term" value="P:glycerol-3-phosphate catabolic process"/>
    <property type="evidence" value="ECO:0007669"/>
    <property type="project" value="InterPro"/>
</dbReference>
<feature type="domain" description="Glycerol-3-phosphate dehydrogenase NAD-dependent N-terminal" evidence="2">
    <location>
        <begin position="2"/>
        <end position="104"/>
    </location>
</feature>
<dbReference type="AlphaFoldDB" id="A0A4R1B706"/>
<evidence type="ECO:0000259" key="3">
    <source>
        <dbReference type="Pfam" id="PF02317"/>
    </source>
</evidence>
<evidence type="ECO:0000313" key="4">
    <source>
        <dbReference type="EMBL" id="TCJ06274.1"/>
    </source>
</evidence>
<dbReference type="Pfam" id="PF02317">
    <property type="entry name" value="Octopine_DH"/>
    <property type="match status" value="1"/>
</dbReference>
<dbReference type="InterPro" id="IPR036291">
    <property type="entry name" value="NAD(P)-bd_dom_sf"/>
</dbReference>
<accession>A0A4R1B706</accession>
<keyword evidence="1" id="KW-0560">Oxidoreductase</keyword>
<dbReference type="Pfam" id="PF01210">
    <property type="entry name" value="NAD_Gly3P_dh_N"/>
    <property type="match status" value="1"/>
</dbReference>
<dbReference type="EMBL" id="SJTH01000001">
    <property type="protein sequence ID" value="TCJ06274.1"/>
    <property type="molecule type" value="Genomic_DNA"/>
</dbReference>
<evidence type="ECO:0000256" key="1">
    <source>
        <dbReference type="ARBA" id="ARBA00023002"/>
    </source>
</evidence>
<gene>
    <name evidence="4" type="ORF">E0Y62_00245</name>
</gene>
<dbReference type="Gene3D" id="1.10.1040.10">
    <property type="entry name" value="N-(1-d-carboxylethyl)-l-norvaline Dehydrogenase, domain 2"/>
    <property type="match status" value="1"/>
</dbReference>
<dbReference type="SUPFAM" id="SSF48179">
    <property type="entry name" value="6-phosphogluconate dehydrogenase C-terminal domain-like"/>
    <property type="match status" value="1"/>
</dbReference>
<organism evidence="4 5">
    <name type="scientific">Cytobacillus praedii</name>
    <dbReference type="NCBI Taxonomy" id="1742358"/>
    <lineage>
        <taxon>Bacteria</taxon>
        <taxon>Bacillati</taxon>
        <taxon>Bacillota</taxon>
        <taxon>Bacilli</taxon>
        <taxon>Bacillales</taxon>
        <taxon>Bacillaceae</taxon>
        <taxon>Cytobacillus</taxon>
    </lineage>
</organism>